<protein>
    <submittedName>
        <fullName evidence="5">Actin filament binding protein</fullName>
    </submittedName>
</protein>
<gene>
    <name evidence="5" type="ORF">CTheo_2085</name>
</gene>
<evidence type="ECO:0000256" key="1">
    <source>
        <dbReference type="ARBA" id="ARBA00009725"/>
    </source>
</evidence>
<dbReference type="AlphaFoldDB" id="A0A5N5QRX2"/>
<evidence type="ECO:0000256" key="2">
    <source>
        <dbReference type="ARBA" id="ARBA00022603"/>
    </source>
</evidence>
<evidence type="ECO:0000313" key="6">
    <source>
        <dbReference type="Proteomes" id="UP000383932"/>
    </source>
</evidence>
<dbReference type="Pfam" id="PF08242">
    <property type="entry name" value="Methyltransf_12"/>
    <property type="match status" value="1"/>
</dbReference>
<dbReference type="InterPro" id="IPR026113">
    <property type="entry name" value="METTL2/6/8-like"/>
</dbReference>
<dbReference type="EMBL" id="SSOP01000020">
    <property type="protein sequence ID" value="KAB5594454.1"/>
    <property type="molecule type" value="Genomic_DNA"/>
</dbReference>
<name>A0A5N5QRX2_9AGAM</name>
<organism evidence="5 6">
    <name type="scientific">Ceratobasidium theobromae</name>
    <dbReference type="NCBI Taxonomy" id="1582974"/>
    <lineage>
        <taxon>Eukaryota</taxon>
        <taxon>Fungi</taxon>
        <taxon>Dikarya</taxon>
        <taxon>Basidiomycota</taxon>
        <taxon>Agaricomycotina</taxon>
        <taxon>Agaricomycetes</taxon>
        <taxon>Cantharellales</taxon>
        <taxon>Ceratobasidiaceae</taxon>
        <taxon>Ceratobasidium</taxon>
    </lineage>
</organism>
<evidence type="ECO:0000259" key="4">
    <source>
        <dbReference type="Pfam" id="PF08242"/>
    </source>
</evidence>
<dbReference type="PANTHER" id="PTHR22809:SF11">
    <property type="entry name" value="TRNA N(3)-METHYLCYTIDINE METHYLTRANSFERASE METTL2"/>
    <property type="match status" value="1"/>
</dbReference>
<dbReference type="Gene3D" id="3.40.50.150">
    <property type="entry name" value="Vaccinia Virus protein VP39"/>
    <property type="match status" value="1"/>
</dbReference>
<keyword evidence="2" id="KW-0489">Methyltransferase</keyword>
<feature type="domain" description="Methyltransferase type 12" evidence="4">
    <location>
        <begin position="140"/>
        <end position="238"/>
    </location>
</feature>
<accession>A0A5N5QRX2</accession>
<keyword evidence="3" id="KW-0808">Transferase</keyword>
<dbReference type="InterPro" id="IPR029063">
    <property type="entry name" value="SAM-dependent_MTases_sf"/>
</dbReference>
<keyword evidence="6" id="KW-1185">Reference proteome</keyword>
<comment type="caution">
    <text evidence="5">The sequence shown here is derived from an EMBL/GenBank/DDBJ whole genome shotgun (WGS) entry which is preliminary data.</text>
</comment>
<proteinExistence type="inferred from homology"/>
<evidence type="ECO:0000256" key="3">
    <source>
        <dbReference type="ARBA" id="ARBA00022679"/>
    </source>
</evidence>
<dbReference type="Proteomes" id="UP000383932">
    <property type="component" value="Unassembled WGS sequence"/>
</dbReference>
<dbReference type="SUPFAM" id="SSF53335">
    <property type="entry name" value="S-adenosyl-L-methionine-dependent methyltransferases"/>
    <property type="match status" value="1"/>
</dbReference>
<dbReference type="PANTHER" id="PTHR22809">
    <property type="entry name" value="METHYLTRANSFERASE-RELATED"/>
    <property type="match status" value="1"/>
</dbReference>
<dbReference type="CDD" id="cd02440">
    <property type="entry name" value="AdoMet_MTases"/>
    <property type="match status" value="1"/>
</dbReference>
<reference evidence="5 6" key="1">
    <citation type="journal article" date="2019" name="Fungal Biol. Biotechnol.">
        <title>Draft genome sequence of fastidious pathogen Ceratobasidium theobromae, which causes vascular-streak dieback in Theobroma cacao.</title>
        <authorList>
            <person name="Ali S.S."/>
            <person name="Asman A."/>
            <person name="Shao J."/>
            <person name="Firmansyah A.P."/>
            <person name="Susilo A.W."/>
            <person name="Rosmana A."/>
            <person name="McMahon P."/>
            <person name="Junaid M."/>
            <person name="Guest D."/>
            <person name="Kheng T.Y."/>
            <person name="Meinhardt L.W."/>
            <person name="Bailey B.A."/>
        </authorList>
    </citation>
    <scope>NUCLEOTIDE SEQUENCE [LARGE SCALE GENOMIC DNA]</scope>
    <source>
        <strain evidence="5 6">CT2</strain>
    </source>
</reference>
<sequence length="572" mass="62898">MDTPNIVKIPKTNSSVHDIQADAPPFGSRHAFLHISLHRKLRYVHRFLTEDQDVWSKNAWDHVPPPVDQAERIEKALGRQRNSPVPKEAQPKYNDNPSSYWDRFYKWNEGNFFRDRKWLHQEFPELTQLTDSEAGQATVIEIGCGAGNTVFPLLESNQNPKLKIIGCDYSSNAIEVVRTHPLYTSEHTGSVSAHVWDLAGPELPPGVDPETVDVVVMVFVLSALHPKEWTQAIGNVHRVQIVSIFYMPTINDLLFLSFLALIIHLFLSPLVMRRPFPTSHSCDPQTSASPDNSFKLLLFPCMLKRGGLVLLRDYGRHDLTQLRFKEGRLLDDNFYVRGDGTRVYFFDLDELALLFTGSLAPKKENARGLVVATSTEDSDPGFKTDVMIPTALGDIPLEPVHKDGSIPATAANPDGQPVPAEAGFYFPFGSEPDTQYSVNEPLTSGLGKASILSGAASAASDIQSPSGVPPSTGNVDRALASAAELSAALGIPHPLFSIAQLGIDRRLLVNRKRQLQMYRINCCSQDIDTGYDSDDDGGLGKGTTGWIVDCGGAMCLGRDPGIAPIHRQVSPT</sequence>
<dbReference type="OrthoDB" id="417697at2759"/>
<dbReference type="InterPro" id="IPR013217">
    <property type="entry name" value="Methyltransf_12"/>
</dbReference>
<dbReference type="GO" id="GO:0032259">
    <property type="term" value="P:methylation"/>
    <property type="evidence" value="ECO:0007669"/>
    <property type="project" value="UniProtKB-KW"/>
</dbReference>
<evidence type="ECO:0000313" key="5">
    <source>
        <dbReference type="EMBL" id="KAB5594454.1"/>
    </source>
</evidence>
<dbReference type="GO" id="GO:0052735">
    <property type="term" value="F:tRNA (cytidine-3-)-methyltransferase activity"/>
    <property type="evidence" value="ECO:0007669"/>
    <property type="project" value="TreeGrafter"/>
</dbReference>
<comment type="similarity">
    <text evidence="1">Belongs to the methyltransferase superfamily. METL family.</text>
</comment>